<dbReference type="RefSeq" id="WP_132819354.1">
    <property type="nucleotide sequence ID" value="NZ_SMKI01000203.1"/>
</dbReference>
<reference evidence="1 2" key="1">
    <citation type="submission" date="2019-03" db="EMBL/GenBank/DDBJ databases">
        <title>Draft genome sequences of novel Actinobacteria.</title>
        <authorList>
            <person name="Sahin N."/>
            <person name="Ay H."/>
            <person name="Saygin H."/>
        </authorList>
    </citation>
    <scope>NUCLEOTIDE SEQUENCE [LARGE SCALE GENOMIC DNA]</scope>
    <source>
        <strain evidence="1 2">DSM 41900</strain>
    </source>
</reference>
<evidence type="ECO:0000313" key="2">
    <source>
        <dbReference type="Proteomes" id="UP000295345"/>
    </source>
</evidence>
<dbReference type="OrthoDB" id="4242351at2"/>
<comment type="caution">
    <text evidence="1">The sequence shown here is derived from an EMBL/GenBank/DDBJ whole genome shotgun (WGS) entry which is preliminary data.</text>
</comment>
<dbReference type="Pfam" id="PF05402">
    <property type="entry name" value="PqqD"/>
    <property type="match status" value="1"/>
</dbReference>
<protein>
    <submittedName>
        <fullName evidence="1">PqqD family protein</fullName>
    </submittedName>
</protein>
<sequence length="100" mass="10837">MRELADRAHPALTLDGGAILDEWTGQWHELSPAASVALLLLGNATPEQAAANYASHFGIPAAQATADIAQVHRALDDAGLLAHTKPAAPARGRRRWRWWR</sequence>
<name>A0A4R4TCV3_9ACTN</name>
<dbReference type="Proteomes" id="UP000295345">
    <property type="component" value="Unassembled WGS sequence"/>
</dbReference>
<gene>
    <name evidence="1" type="ORF">E1283_19375</name>
</gene>
<accession>A0A4R4TCV3</accession>
<keyword evidence="2" id="KW-1185">Reference proteome</keyword>
<evidence type="ECO:0000313" key="1">
    <source>
        <dbReference type="EMBL" id="TDC73374.1"/>
    </source>
</evidence>
<organism evidence="1 2">
    <name type="scientific">Streptomyces hainanensis</name>
    <dbReference type="NCBI Taxonomy" id="402648"/>
    <lineage>
        <taxon>Bacteria</taxon>
        <taxon>Bacillati</taxon>
        <taxon>Actinomycetota</taxon>
        <taxon>Actinomycetes</taxon>
        <taxon>Kitasatosporales</taxon>
        <taxon>Streptomycetaceae</taxon>
        <taxon>Streptomyces</taxon>
    </lineage>
</organism>
<dbReference type="AlphaFoldDB" id="A0A4R4TCV3"/>
<dbReference type="InterPro" id="IPR008792">
    <property type="entry name" value="PQQD"/>
</dbReference>
<dbReference type="EMBL" id="SMKI01000203">
    <property type="protein sequence ID" value="TDC73374.1"/>
    <property type="molecule type" value="Genomic_DNA"/>
</dbReference>
<proteinExistence type="predicted"/>